<evidence type="ECO:0000259" key="9">
    <source>
        <dbReference type="PROSITE" id="PS51380"/>
    </source>
</evidence>
<protein>
    <recommendedName>
        <fullName evidence="12">Xenotropic and polytropic retrovirus receptor 1</fullName>
    </recommendedName>
</protein>
<name>A0AAW2HDQ7_9NEOP</name>
<dbReference type="AlphaFoldDB" id="A0AAW2HDQ7"/>
<feature type="domain" description="SPX" evidence="10">
    <location>
        <begin position="1"/>
        <end position="166"/>
    </location>
</feature>
<dbReference type="GO" id="GO:0000822">
    <property type="term" value="F:inositol hexakisphosphate binding"/>
    <property type="evidence" value="ECO:0007669"/>
    <property type="project" value="TreeGrafter"/>
</dbReference>
<feature type="transmembrane region" description="Helical" evidence="8">
    <location>
        <begin position="256"/>
        <end position="277"/>
    </location>
</feature>
<feature type="region of interest" description="Disordered" evidence="7">
    <location>
        <begin position="611"/>
        <end position="641"/>
    </location>
</feature>
<evidence type="ECO:0000313" key="11">
    <source>
        <dbReference type="EMBL" id="KAL0267778.1"/>
    </source>
</evidence>
<evidence type="ECO:0000256" key="5">
    <source>
        <dbReference type="ARBA" id="ARBA00023136"/>
    </source>
</evidence>
<dbReference type="Pfam" id="PF03105">
    <property type="entry name" value="SPX"/>
    <property type="match status" value="3"/>
</dbReference>
<feature type="transmembrane region" description="Helical" evidence="8">
    <location>
        <begin position="444"/>
        <end position="462"/>
    </location>
</feature>
<dbReference type="GO" id="GO:0016036">
    <property type="term" value="P:cellular response to phosphate starvation"/>
    <property type="evidence" value="ECO:0007669"/>
    <property type="project" value="TreeGrafter"/>
</dbReference>
<evidence type="ECO:0008006" key="12">
    <source>
        <dbReference type="Google" id="ProtNLM"/>
    </source>
</evidence>
<dbReference type="InterPro" id="IPR004331">
    <property type="entry name" value="SPX_dom"/>
</dbReference>
<comment type="similarity">
    <text evidence="2">Belongs to the SYG1 (TC 2.A.94) family.</text>
</comment>
<keyword evidence="3 8" id="KW-0812">Transmembrane</keyword>
<feature type="transmembrane region" description="Helical" evidence="8">
    <location>
        <begin position="343"/>
        <end position="363"/>
    </location>
</feature>
<dbReference type="GO" id="GO:0005886">
    <property type="term" value="C:plasma membrane"/>
    <property type="evidence" value="ECO:0007669"/>
    <property type="project" value="TreeGrafter"/>
</dbReference>
<dbReference type="GO" id="GO:0005794">
    <property type="term" value="C:Golgi apparatus"/>
    <property type="evidence" value="ECO:0007669"/>
    <property type="project" value="TreeGrafter"/>
</dbReference>
<evidence type="ECO:0000256" key="3">
    <source>
        <dbReference type="ARBA" id="ARBA00022692"/>
    </source>
</evidence>
<dbReference type="EMBL" id="JARGDH010000005">
    <property type="protein sequence ID" value="KAL0267778.1"/>
    <property type="molecule type" value="Genomic_DNA"/>
</dbReference>
<evidence type="ECO:0000256" key="1">
    <source>
        <dbReference type="ARBA" id="ARBA00004141"/>
    </source>
</evidence>
<evidence type="ECO:0000256" key="2">
    <source>
        <dbReference type="ARBA" id="ARBA00009665"/>
    </source>
</evidence>
<keyword evidence="5 8" id="KW-0472">Membrane</keyword>
<feature type="coiled-coil region" evidence="6">
    <location>
        <begin position="70"/>
        <end position="104"/>
    </location>
</feature>
<keyword evidence="6" id="KW-0175">Coiled coil</keyword>
<feature type="transmembrane region" description="Helical" evidence="8">
    <location>
        <begin position="474"/>
        <end position="492"/>
    </location>
</feature>
<organism evidence="11">
    <name type="scientific">Menopon gallinae</name>
    <name type="common">poultry shaft louse</name>
    <dbReference type="NCBI Taxonomy" id="328185"/>
    <lineage>
        <taxon>Eukaryota</taxon>
        <taxon>Metazoa</taxon>
        <taxon>Ecdysozoa</taxon>
        <taxon>Arthropoda</taxon>
        <taxon>Hexapoda</taxon>
        <taxon>Insecta</taxon>
        <taxon>Pterygota</taxon>
        <taxon>Neoptera</taxon>
        <taxon>Paraneoptera</taxon>
        <taxon>Psocodea</taxon>
        <taxon>Troctomorpha</taxon>
        <taxon>Phthiraptera</taxon>
        <taxon>Amblycera</taxon>
        <taxon>Menoponidae</taxon>
        <taxon>Menopon</taxon>
    </lineage>
</organism>
<dbReference type="PROSITE" id="PS51380">
    <property type="entry name" value="EXS"/>
    <property type="match status" value="1"/>
</dbReference>
<gene>
    <name evidence="11" type="ORF">PYX00_009949</name>
</gene>
<dbReference type="Pfam" id="PF03124">
    <property type="entry name" value="EXS"/>
    <property type="match status" value="2"/>
</dbReference>
<feature type="transmembrane region" description="Helical" evidence="8">
    <location>
        <begin position="224"/>
        <end position="244"/>
    </location>
</feature>
<sequence length="641" mass="75705">MKFAEHLSAHITPEWRKQYINYEKMKTLLYRSVEEAPSADEVEVEVVSRYVAKFDEQFFHYCDLELKKINTFFAEKLAEANRKYANLKAELEEIREEAIAQKKRKYFGTRPATLRKLQELKLAFSEFYLSLILLQNYQNLNFTGFRKILKKHDKLLNVENGAIYRKEFVEMSHFYTNKDIEKLIQEVETTFTQELEGGDRQKAMKRLRVPPLGEQQSPWVTFKVGLFSGAFTVLLIVVIISSIVRKDYDWTIAIRLYRGPLLLVQFLFFMGVNVYGWRSSGVNHVLIFELDPRNHLSEQHIMEIAAIFGVVWNISVLAFLYSKELSIPQYTFHHEARFWLLKVLFRIVLAPFFFVNFADFWLADQLTSLVPVFLDFQYFICFYATSDNWTKLDWFGSGFDTNTCITRYVVIRPMLTVLPAWWRFAQCFRRFRDTKEKLPHLANAAKYSTTFFVIIFSTLYSIFKTDTVNDVFFYFWIISLFVSSLYAYAWDVKLDWGLFDKRAGENKLLREEIVYPTWTYHFAICEDLILRFTWALSISLTESGVMHSDIIVSIFAPLEVFRRFIWNYFRLENEHLNNCGKFRAVRDISVAPLDTSDQTNIMKMMDDEEGVVNRRRKSPIKRKDNKPLLGEGGSDDDFILP</sequence>
<dbReference type="InterPro" id="IPR004342">
    <property type="entry name" value="EXS_C"/>
</dbReference>
<evidence type="ECO:0000256" key="6">
    <source>
        <dbReference type="SAM" id="Coils"/>
    </source>
</evidence>
<evidence type="ECO:0000256" key="8">
    <source>
        <dbReference type="SAM" id="Phobius"/>
    </source>
</evidence>
<feature type="domain" description="EXS" evidence="9">
    <location>
        <begin position="403"/>
        <end position="603"/>
    </location>
</feature>
<dbReference type="PANTHER" id="PTHR10783">
    <property type="entry name" value="XENOTROPIC AND POLYTROPIC RETROVIRUS RECEPTOR 1-RELATED"/>
    <property type="match status" value="1"/>
</dbReference>
<evidence type="ECO:0000256" key="7">
    <source>
        <dbReference type="SAM" id="MobiDB-lite"/>
    </source>
</evidence>
<proteinExistence type="inferred from homology"/>
<comment type="caution">
    <text evidence="11">The sequence shown here is derived from an EMBL/GenBank/DDBJ whole genome shotgun (WGS) entry which is preliminary data.</text>
</comment>
<dbReference type="PROSITE" id="PS51382">
    <property type="entry name" value="SPX"/>
    <property type="match status" value="1"/>
</dbReference>
<evidence type="ECO:0000256" key="4">
    <source>
        <dbReference type="ARBA" id="ARBA00022989"/>
    </source>
</evidence>
<evidence type="ECO:0000259" key="10">
    <source>
        <dbReference type="PROSITE" id="PS51382"/>
    </source>
</evidence>
<reference evidence="11" key="1">
    <citation type="journal article" date="2024" name="Gigascience">
        <title>Chromosome-level genome of the poultry shaft louse Menopon gallinae provides insight into the host-switching and adaptive evolution of parasitic lice.</title>
        <authorList>
            <person name="Xu Y."/>
            <person name="Ma L."/>
            <person name="Liu S."/>
            <person name="Liang Y."/>
            <person name="Liu Q."/>
            <person name="He Z."/>
            <person name="Tian L."/>
            <person name="Duan Y."/>
            <person name="Cai W."/>
            <person name="Li H."/>
            <person name="Song F."/>
        </authorList>
    </citation>
    <scope>NUCLEOTIDE SEQUENCE</scope>
    <source>
        <strain evidence="11">Cailab_2023a</strain>
    </source>
</reference>
<comment type="subcellular location">
    <subcellularLocation>
        <location evidence="1">Membrane</location>
        <topology evidence="1">Multi-pass membrane protein</topology>
    </subcellularLocation>
</comment>
<dbReference type="CDD" id="cd14477">
    <property type="entry name" value="SPX_XPR1_like"/>
    <property type="match status" value="1"/>
</dbReference>
<dbReference type="GO" id="GO:0006817">
    <property type="term" value="P:phosphate ion transport"/>
    <property type="evidence" value="ECO:0007669"/>
    <property type="project" value="TreeGrafter"/>
</dbReference>
<dbReference type="PANTHER" id="PTHR10783:SF103">
    <property type="entry name" value="SOLUTE CARRIER FAMILY 53 MEMBER 1"/>
    <property type="match status" value="1"/>
</dbReference>
<accession>A0AAW2HDQ7</accession>
<feature type="transmembrane region" description="Helical" evidence="8">
    <location>
        <begin position="301"/>
        <end position="322"/>
    </location>
</feature>
<keyword evidence="4 8" id="KW-1133">Transmembrane helix</keyword>